<protein>
    <submittedName>
        <fullName evidence="3">tRNA threonylcarbamoyladenosine dehydratase</fullName>
    </submittedName>
</protein>
<accession>A0ABX7XRZ0</accession>
<feature type="region of interest" description="Disordered" evidence="1">
    <location>
        <begin position="199"/>
        <end position="221"/>
    </location>
</feature>
<feature type="compositionally biased region" description="Basic and acidic residues" evidence="1">
    <location>
        <begin position="267"/>
        <end position="288"/>
    </location>
</feature>
<evidence type="ECO:0000313" key="3">
    <source>
        <dbReference type="EMBL" id="QUB75867.1"/>
    </source>
</evidence>
<dbReference type="CDD" id="cd00755">
    <property type="entry name" value="YgdL_like"/>
    <property type="match status" value="1"/>
</dbReference>
<evidence type="ECO:0000259" key="2">
    <source>
        <dbReference type="Pfam" id="PF00899"/>
    </source>
</evidence>
<keyword evidence="4" id="KW-1185">Reference proteome</keyword>
<dbReference type="SUPFAM" id="SSF69572">
    <property type="entry name" value="Activating enzymes of the ubiquitin-like proteins"/>
    <property type="match status" value="1"/>
</dbReference>
<dbReference type="Pfam" id="PF00899">
    <property type="entry name" value="ThiF"/>
    <property type="match status" value="1"/>
</dbReference>
<name>A0ABX7XRZ0_9BACT</name>
<dbReference type="PANTHER" id="PTHR43267">
    <property type="entry name" value="TRNA THREONYLCARBAMOYLADENOSINE DEHYDRATASE"/>
    <property type="match status" value="1"/>
</dbReference>
<dbReference type="InterPro" id="IPR045886">
    <property type="entry name" value="ThiF/MoeB/HesA"/>
</dbReference>
<sequence>MQSQFSRTEMLLGRPAVDTLKGSRVAVFGVGGVGGYVVEVLARSGVGAIDIIDNDTVCITNVNRQLLTTTKNVGKNKVDVAEERIHDINPDCIVRKYQTFYLPEKADQFDFSIYDYVVDCIDTVKAKIDLVYRCHEVKTPLLSCMGAAFKLDPTQFCVTDLFKTINDPLAKVIRKKLRKSNIKHLKVVYSPEEPLTSIEFPDDSVSSTDASEDQTTRSVPSSNAWVPAAAGLIAGGEVVKDLIKAADTMRIRPEDEATSEPARIARKRAENMQEESKRLKEDMTRGVK</sequence>
<evidence type="ECO:0000256" key="1">
    <source>
        <dbReference type="SAM" id="MobiDB-lite"/>
    </source>
</evidence>
<feature type="region of interest" description="Disordered" evidence="1">
    <location>
        <begin position="251"/>
        <end position="288"/>
    </location>
</feature>
<proteinExistence type="predicted"/>
<dbReference type="Proteomes" id="UP000682195">
    <property type="component" value="Chromosome 1"/>
</dbReference>
<evidence type="ECO:0000313" key="4">
    <source>
        <dbReference type="Proteomes" id="UP000682195"/>
    </source>
</evidence>
<dbReference type="PANTHER" id="PTHR43267:SF1">
    <property type="entry name" value="TRNA THREONYLCARBAMOYLADENOSINE DEHYDRATASE"/>
    <property type="match status" value="1"/>
</dbReference>
<reference evidence="3 4" key="1">
    <citation type="submission" date="2021-03" db="EMBL/GenBank/DDBJ databases">
        <title>Human Oral Microbial Genomes.</title>
        <authorList>
            <person name="Johnston C.D."/>
            <person name="Chen T."/>
            <person name="Dewhirst F.E."/>
        </authorList>
    </citation>
    <scope>NUCLEOTIDE SEQUENCE [LARGE SCALE GENOMIC DNA]</scope>
    <source>
        <strain evidence="3 4">F0054</strain>
    </source>
</reference>
<organism evidence="3 4">
    <name type="scientific">Prevotella melaninogenica</name>
    <dbReference type="NCBI Taxonomy" id="28132"/>
    <lineage>
        <taxon>Bacteria</taxon>
        <taxon>Pseudomonadati</taxon>
        <taxon>Bacteroidota</taxon>
        <taxon>Bacteroidia</taxon>
        <taxon>Bacteroidales</taxon>
        <taxon>Prevotellaceae</taxon>
        <taxon>Prevotella</taxon>
    </lineage>
</organism>
<dbReference type="InterPro" id="IPR000594">
    <property type="entry name" value="ThiF_NAD_FAD-bd"/>
</dbReference>
<gene>
    <name evidence="3" type="ORF">J5A58_02310</name>
</gene>
<dbReference type="InterPro" id="IPR035985">
    <property type="entry name" value="Ubiquitin-activating_enz"/>
</dbReference>
<dbReference type="EMBL" id="CP072361">
    <property type="protein sequence ID" value="QUB75867.1"/>
    <property type="molecule type" value="Genomic_DNA"/>
</dbReference>
<dbReference type="RefSeq" id="WP_211807872.1">
    <property type="nucleotide sequence ID" value="NZ_CP072361.1"/>
</dbReference>
<dbReference type="Gene3D" id="3.40.50.720">
    <property type="entry name" value="NAD(P)-binding Rossmann-like Domain"/>
    <property type="match status" value="1"/>
</dbReference>
<feature type="domain" description="THIF-type NAD/FAD binding fold" evidence="2">
    <location>
        <begin position="8"/>
        <end position="157"/>
    </location>
</feature>